<dbReference type="AlphaFoldDB" id="A6DGJ8"/>
<evidence type="ECO:0000313" key="2">
    <source>
        <dbReference type="Proteomes" id="UP000004947"/>
    </source>
</evidence>
<name>A6DGJ8_9BACT</name>
<evidence type="ECO:0000313" key="1">
    <source>
        <dbReference type="EMBL" id="EDM29315.1"/>
    </source>
</evidence>
<dbReference type="Proteomes" id="UP000004947">
    <property type="component" value="Unassembled WGS sequence"/>
</dbReference>
<comment type="caution">
    <text evidence="1">The sequence shown here is derived from an EMBL/GenBank/DDBJ whole genome shotgun (WGS) entry which is preliminary data.</text>
</comment>
<proteinExistence type="predicted"/>
<gene>
    <name evidence="1" type="ORF">LNTAR_23034</name>
</gene>
<dbReference type="EMBL" id="ABCK01000002">
    <property type="protein sequence ID" value="EDM29315.1"/>
    <property type="molecule type" value="Genomic_DNA"/>
</dbReference>
<sequence>MMNAKGASLGRWNTRLKLDAAGMAQKSPVNEHEALEVLRASLSFILSLSKKRRHRLWVQWEAQLASP</sequence>
<protein>
    <submittedName>
        <fullName evidence="1">Uncharacterized protein</fullName>
    </submittedName>
</protein>
<organism evidence="1 2">
    <name type="scientific">Lentisphaera araneosa HTCC2155</name>
    <dbReference type="NCBI Taxonomy" id="313628"/>
    <lineage>
        <taxon>Bacteria</taxon>
        <taxon>Pseudomonadati</taxon>
        <taxon>Lentisphaerota</taxon>
        <taxon>Lentisphaeria</taxon>
        <taxon>Lentisphaerales</taxon>
        <taxon>Lentisphaeraceae</taxon>
        <taxon>Lentisphaera</taxon>
    </lineage>
</organism>
<keyword evidence="2" id="KW-1185">Reference proteome</keyword>
<reference evidence="1 2" key="1">
    <citation type="journal article" date="2010" name="J. Bacteriol.">
        <title>Genome sequence of Lentisphaera araneosa HTCC2155T, the type species of the order Lentisphaerales in the phylum Lentisphaerae.</title>
        <authorList>
            <person name="Thrash J.C."/>
            <person name="Cho J.C."/>
            <person name="Vergin K.L."/>
            <person name="Morris R.M."/>
            <person name="Giovannoni S.J."/>
        </authorList>
    </citation>
    <scope>NUCLEOTIDE SEQUENCE [LARGE SCALE GENOMIC DNA]</scope>
    <source>
        <strain evidence="1 2">HTCC2155</strain>
    </source>
</reference>
<accession>A6DGJ8</accession>